<evidence type="ECO:0008006" key="3">
    <source>
        <dbReference type="Google" id="ProtNLM"/>
    </source>
</evidence>
<sequence>MVLGGAVCLGAFLALAIVVAVLSARRERRRREMLQYWAVRNQWQYQPRPQVEWWRRMPGRNRRGVTLALSGLVGGRPVSIAEYHYTTTSTTPGANGATSTTSSTHHYVLYVVRLPRSWPAVAVHRRGAMSRFGRTLFGDRATALGHEPFDSAYRISADRPELVRGMFGRDLVAEHVAGRLPEWTLHGDELMTYEAGRIADPAAIPARFAALVRIADLLES</sequence>
<name>A0ABP8DJ71_9ACTN</name>
<evidence type="ECO:0000313" key="2">
    <source>
        <dbReference type="Proteomes" id="UP001500620"/>
    </source>
</evidence>
<keyword evidence="2" id="KW-1185">Reference proteome</keyword>
<protein>
    <recommendedName>
        <fullName evidence="3">Secreted protein</fullName>
    </recommendedName>
</protein>
<comment type="caution">
    <text evidence="1">The sequence shown here is derived from an EMBL/GenBank/DDBJ whole genome shotgun (WGS) entry which is preliminary data.</text>
</comment>
<dbReference type="EMBL" id="BAABAT010000026">
    <property type="protein sequence ID" value="GAA4257093.1"/>
    <property type="molecule type" value="Genomic_DNA"/>
</dbReference>
<dbReference type="Proteomes" id="UP001500620">
    <property type="component" value="Unassembled WGS sequence"/>
</dbReference>
<organism evidence="1 2">
    <name type="scientific">Dactylosporangium darangshiense</name>
    <dbReference type="NCBI Taxonomy" id="579108"/>
    <lineage>
        <taxon>Bacteria</taxon>
        <taxon>Bacillati</taxon>
        <taxon>Actinomycetota</taxon>
        <taxon>Actinomycetes</taxon>
        <taxon>Micromonosporales</taxon>
        <taxon>Micromonosporaceae</taxon>
        <taxon>Dactylosporangium</taxon>
    </lineage>
</organism>
<reference evidence="2" key="1">
    <citation type="journal article" date="2019" name="Int. J. Syst. Evol. Microbiol.">
        <title>The Global Catalogue of Microorganisms (GCM) 10K type strain sequencing project: providing services to taxonomists for standard genome sequencing and annotation.</title>
        <authorList>
            <consortium name="The Broad Institute Genomics Platform"/>
            <consortium name="The Broad Institute Genome Sequencing Center for Infectious Disease"/>
            <person name="Wu L."/>
            <person name="Ma J."/>
        </authorList>
    </citation>
    <scope>NUCLEOTIDE SEQUENCE [LARGE SCALE GENOMIC DNA]</scope>
    <source>
        <strain evidence="2">JCM 17441</strain>
    </source>
</reference>
<gene>
    <name evidence="1" type="ORF">GCM10022255_072560</name>
</gene>
<proteinExistence type="predicted"/>
<accession>A0ABP8DJ71</accession>
<evidence type="ECO:0000313" key="1">
    <source>
        <dbReference type="EMBL" id="GAA4257093.1"/>
    </source>
</evidence>